<dbReference type="NCBIfam" id="TIGR04258">
    <property type="entry name" value="4helix_suffix"/>
    <property type="match status" value="1"/>
</dbReference>
<organism evidence="1 2">
    <name type="scientific">Candidatus Shapirobacteria bacterium CG09_land_8_20_14_0_10_47_13</name>
    <dbReference type="NCBI Taxonomy" id="1974481"/>
    <lineage>
        <taxon>Bacteria</taxon>
        <taxon>Candidatus Shapironibacteriota</taxon>
    </lineage>
</organism>
<gene>
    <name evidence="1" type="ORF">COT65_01310</name>
</gene>
<sequence length="178" mass="21029">MAGYKDLLVYRLAVTIFDLTDLFCRRWIEKRSRTFDQMVQASRSGKQNIAEASKEISSSSQILLNSTSRASYTELGEDFEDFLRQRNLPIWSKNDPRILKIRVFRESVESPTNLANLTSWTNLNFENQENFANLMLCLCFKQGYLMDQLLRSLEGKFVKEGGFRENLFRKRREYRQQI</sequence>
<comment type="caution">
    <text evidence="1">The sequence shown here is derived from an EMBL/GenBank/DDBJ whole genome shotgun (WGS) entry which is preliminary data.</text>
</comment>
<reference evidence="2" key="1">
    <citation type="submission" date="2017-09" db="EMBL/GenBank/DDBJ databases">
        <title>Depth-based differentiation of microbial function through sediment-hosted aquifers and enrichment of novel symbionts in the deep terrestrial subsurface.</title>
        <authorList>
            <person name="Probst A.J."/>
            <person name="Ladd B."/>
            <person name="Jarett J.K."/>
            <person name="Geller-Mcgrath D.E."/>
            <person name="Sieber C.M.K."/>
            <person name="Emerson J.B."/>
            <person name="Anantharaman K."/>
            <person name="Thomas B.C."/>
            <person name="Malmstrom R."/>
            <person name="Stieglmeier M."/>
            <person name="Klingl A."/>
            <person name="Woyke T."/>
            <person name="Ryan C.M."/>
            <person name="Banfield J.F."/>
        </authorList>
    </citation>
    <scope>NUCLEOTIDE SEQUENCE [LARGE SCALE GENOMIC DNA]</scope>
</reference>
<dbReference type="InterPro" id="IPR036583">
    <property type="entry name" value="23S_rRNA_IVS_sf"/>
</dbReference>
<accession>A0A2H0WMW9</accession>
<name>A0A2H0WMW9_9BACT</name>
<protein>
    <submittedName>
        <fullName evidence="1">Four helix bundle protein</fullName>
    </submittedName>
</protein>
<dbReference type="Gene3D" id="1.20.1440.60">
    <property type="entry name" value="23S rRNA-intervening sequence"/>
    <property type="match status" value="1"/>
</dbReference>
<evidence type="ECO:0000313" key="1">
    <source>
        <dbReference type="EMBL" id="PIS13984.1"/>
    </source>
</evidence>
<dbReference type="InterPro" id="IPR026354">
    <property type="entry name" value="4helix_suffix_dom"/>
</dbReference>
<dbReference type="EMBL" id="PEZJ01000017">
    <property type="protein sequence ID" value="PIS13984.1"/>
    <property type="molecule type" value="Genomic_DNA"/>
</dbReference>
<dbReference type="Proteomes" id="UP000230033">
    <property type="component" value="Unassembled WGS sequence"/>
</dbReference>
<dbReference type="SUPFAM" id="SSF158446">
    <property type="entry name" value="IVS-encoded protein-like"/>
    <property type="match status" value="1"/>
</dbReference>
<proteinExistence type="predicted"/>
<evidence type="ECO:0000313" key="2">
    <source>
        <dbReference type="Proteomes" id="UP000230033"/>
    </source>
</evidence>
<dbReference type="AlphaFoldDB" id="A0A2H0WMW9"/>